<proteinExistence type="predicted"/>
<keyword evidence="3" id="KW-1185">Reference proteome</keyword>
<protein>
    <submittedName>
        <fullName evidence="2">Uncharacterized protein</fullName>
    </submittedName>
</protein>
<evidence type="ECO:0000256" key="1">
    <source>
        <dbReference type="SAM" id="MobiDB-lite"/>
    </source>
</evidence>
<feature type="region of interest" description="Disordered" evidence="1">
    <location>
        <begin position="1"/>
        <end position="26"/>
    </location>
</feature>
<evidence type="ECO:0000313" key="3">
    <source>
        <dbReference type="Proteomes" id="UP000524492"/>
    </source>
</evidence>
<dbReference type="EMBL" id="JACIFV010000043">
    <property type="protein sequence ID" value="MBB4195966.1"/>
    <property type="molecule type" value="Genomic_DNA"/>
</dbReference>
<gene>
    <name evidence="2" type="ORF">GGD53_006167</name>
</gene>
<evidence type="ECO:0000313" key="2">
    <source>
        <dbReference type="EMBL" id="MBB4195966.1"/>
    </source>
</evidence>
<name>A0A7W6QEA6_9HYPH</name>
<reference evidence="2 3" key="1">
    <citation type="submission" date="2020-08" db="EMBL/GenBank/DDBJ databases">
        <title>Genomic Encyclopedia of Type Strains, Phase IV (KMG-V): Genome sequencing to study the core and pangenomes of soil and plant-associated prokaryotes.</title>
        <authorList>
            <person name="Whitman W."/>
        </authorList>
    </citation>
    <scope>NUCLEOTIDE SEQUENCE [LARGE SCALE GENOMIC DNA]</scope>
    <source>
        <strain evidence="2 3">SEMIA 4074</strain>
    </source>
</reference>
<dbReference type="AlphaFoldDB" id="A0A7W6QEA6"/>
<sequence length="26" mass="2834">MDARGKSAVGRQFTCEPQLDVKGDQP</sequence>
<comment type="caution">
    <text evidence="2">The sequence shown here is derived from an EMBL/GenBank/DDBJ whole genome shotgun (WGS) entry which is preliminary data.</text>
</comment>
<dbReference type="Proteomes" id="UP000524492">
    <property type="component" value="Unassembled WGS sequence"/>
</dbReference>
<organism evidence="2 3">
    <name type="scientific">Rhizobium aethiopicum</name>
    <dbReference type="NCBI Taxonomy" id="1138170"/>
    <lineage>
        <taxon>Bacteria</taxon>
        <taxon>Pseudomonadati</taxon>
        <taxon>Pseudomonadota</taxon>
        <taxon>Alphaproteobacteria</taxon>
        <taxon>Hyphomicrobiales</taxon>
        <taxon>Rhizobiaceae</taxon>
        <taxon>Rhizobium/Agrobacterium group</taxon>
        <taxon>Rhizobium</taxon>
    </lineage>
</organism>
<accession>A0A7W6QEA6</accession>